<sequence>MATLPPSDASKNCATCGLDLGRFLCLSCMDAWMLCKTCIVWQMLFLFPCLKHELQEWTGSYFTKITLGALGLLGDTCSLPTVVKSFVIIDVDGIFMVQMGFCDCMQATDHLRPATTIYPQTAATFHILHLFQVLSFMSKISIYEFYQTLACLADNTGMHPPPDRYGAFLQIIHEWQHLWSMKQFGRGHEPGGIEVTQPGELALHCPACPHPHINLPDGWANNIKNLWIYHLFLAIDANFHLHHLNVSSEESDPSLNHRYGYFVEEKKFRSHLETYSAVIPIEEKSTCNNHDAVKLANSRGSQGAAATGVGTVVCGCHDMKCPLSVGDLQKGERYINMDYFALSMLACSTPPWLVISYDIACQWHKNVFILKFHLPAHILPCHNNFSFNYSVKVGRTDGEAPEQDWAATNALANSTKEMGPGSCQDTLDNHFGDYNCAHTQHVVKFISFEDALCQEHSTVIDKWRKIVLLWESDHSQSIDSLPAFTNNQQLVRLTDDIKEFGTHLTDLQWMQVQQQANHVLHKIEAWIEVQKTSVIKDEHRLQLAQAHDTLVTLHEHLLLKSYLVIWWQQFSQALHIEWCKSHARVQCWQEECVLLMEEMH</sequence>
<dbReference type="AlphaFoldDB" id="A0AA39P770"/>
<protein>
    <recommendedName>
        <fullName evidence="1">CxC2-like cysteine cluster KDZ transposase-associated domain-containing protein</fullName>
    </recommendedName>
</protein>
<dbReference type="Proteomes" id="UP001175228">
    <property type="component" value="Unassembled WGS sequence"/>
</dbReference>
<dbReference type="InterPro" id="IPR041457">
    <property type="entry name" value="CxC2_KDZ-assoc"/>
</dbReference>
<gene>
    <name evidence="2" type="ORF">EDD18DRAFT_1312566</name>
</gene>
<keyword evidence="3" id="KW-1185">Reference proteome</keyword>
<dbReference type="EMBL" id="JAUEPU010000096">
    <property type="protein sequence ID" value="KAK0478565.1"/>
    <property type="molecule type" value="Genomic_DNA"/>
</dbReference>
<name>A0AA39P770_9AGAR</name>
<evidence type="ECO:0000313" key="3">
    <source>
        <dbReference type="Proteomes" id="UP001175228"/>
    </source>
</evidence>
<feature type="domain" description="CxC2-like cysteine cluster KDZ transposase-associated" evidence="1">
    <location>
        <begin position="73"/>
        <end position="157"/>
    </location>
</feature>
<proteinExistence type="predicted"/>
<comment type="caution">
    <text evidence="2">The sequence shown here is derived from an EMBL/GenBank/DDBJ whole genome shotgun (WGS) entry which is preliminary data.</text>
</comment>
<evidence type="ECO:0000313" key="2">
    <source>
        <dbReference type="EMBL" id="KAK0478565.1"/>
    </source>
</evidence>
<dbReference type="Pfam" id="PF18758">
    <property type="entry name" value="KDZ"/>
    <property type="match status" value="1"/>
</dbReference>
<dbReference type="InterPro" id="IPR040521">
    <property type="entry name" value="KDZ"/>
</dbReference>
<accession>A0AA39P770</accession>
<dbReference type="Pfam" id="PF18803">
    <property type="entry name" value="CxC2"/>
    <property type="match status" value="1"/>
</dbReference>
<organism evidence="2 3">
    <name type="scientific">Armillaria luteobubalina</name>
    <dbReference type="NCBI Taxonomy" id="153913"/>
    <lineage>
        <taxon>Eukaryota</taxon>
        <taxon>Fungi</taxon>
        <taxon>Dikarya</taxon>
        <taxon>Basidiomycota</taxon>
        <taxon>Agaricomycotina</taxon>
        <taxon>Agaricomycetes</taxon>
        <taxon>Agaricomycetidae</taxon>
        <taxon>Agaricales</taxon>
        <taxon>Marasmiineae</taxon>
        <taxon>Physalacriaceae</taxon>
        <taxon>Armillaria</taxon>
    </lineage>
</organism>
<evidence type="ECO:0000259" key="1">
    <source>
        <dbReference type="Pfam" id="PF18803"/>
    </source>
</evidence>
<reference evidence="2" key="1">
    <citation type="submission" date="2023-06" db="EMBL/GenBank/DDBJ databases">
        <authorList>
            <consortium name="Lawrence Berkeley National Laboratory"/>
            <person name="Ahrendt S."/>
            <person name="Sahu N."/>
            <person name="Indic B."/>
            <person name="Wong-Bajracharya J."/>
            <person name="Merenyi Z."/>
            <person name="Ke H.-M."/>
            <person name="Monk M."/>
            <person name="Kocsube S."/>
            <person name="Drula E."/>
            <person name="Lipzen A."/>
            <person name="Balint B."/>
            <person name="Henrissat B."/>
            <person name="Andreopoulos B."/>
            <person name="Martin F.M."/>
            <person name="Harder C.B."/>
            <person name="Rigling D."/>
            <person name="Ford K.L."/>
            <person name="Foster G.D."/>
            <person name="Pangilinan J."/>
            <person name="Papanicolaou A."/>
            <person name="Barry K."/>
            <person name="LaButti K."/>
            <person name="Viragh M."/>
            <person name="Koriabine M."/>
            <person name="Yan M."/>
            <person name="Riley R."/>
            <person name="Champramary S."/>
            <person name="Plett K.L."/>
            <person name="Tsai I.J."/>
            <person name="Slot J."/>
            <person name="Sipos G."/>
            <person name="Plett J."/>
            <person name="Nagy L.G."/>
            <person name="Grigoriev I.V."/>
        </authorList>
    </citation>
    <scope>NUCLEOTIDE SEQUENCE</scope>
    <source>
        <strain evidence="2">HWK02</strain>
    </source>
</reference>